<dbReference type="InterPro" id="IPR032675">
    <property type="entry name" value="LRR_dom_sf"/>
</dbReference>
<keyword evidence="1" id="KW-0677">Repeat</keyword>
<evidence type="ECO:0000256" key="3">
    <source>
        <dbReference type="SAM" id="Coils"/>
    </source>
</evidence>
<feature type="compositionally biased region" description="Basic and acidic residues" evidence="4">
    <location>
        <begin position="789"/>
        <end position="817"/>
    </location>
</feature>
<evidence type="ECO:0000313" key="6">
    <source>
        <dbReference type="Proteomes" id="UP001202479"/>
    </source>
</evidence>
<feature type="compositionally biased region" description="Basic and acidic residues" evidence="4">
    <location>
        <begin position="772"/>
        <end position="782"/>
    </location>
</feature>
<dbReference type="GeneID" id="73382312"/>
<reference evidence="5" key="1">
    <citation type="journal article" date="2022" name="DNA Res.">
        <title>Genome analysis of five recently described species of the CUG-Ser clade uncovers Candida theae as a new hybrid lineage with pathogenic potential in the Candida parapsilosis species complex.</title>
        <authorList>
            <person name="Mixao V."/>
            <person name="Del Olmo V."/>
            <person name="Hegedusova E."/>
            <person name="Saus E."/>
            <person name="Pryszcz L."/>
            <person name="Cillingova A."/>
            <person name="Nosek J."/>
            <person name="Gabaldon T."/>
        </authorList>
    </citation>
    <scope>NUCLEOTIDE SEQUENCE</scope>
    <source>
        <strain evidence="5">CBS 10844</strain>
    </source>
</reference>
<dbReference type="EMBL" id="JAHUZD010000143">
    <property type="protein sequence ID" value="KAI3402605.2"/>
    <property type="molecule type" value="Genomic_DNA"/>
</dbReference>
<dbReference type="InterPro" id="IPR013268">
    <property type="entry name" value="UTP16"/>
</dbReference>
<feature type="compositionally biased region" description="Acidic residues" evidence="4">
    <location>
        <begin position="750"/>
        <end position="764"/>
    </location>
</feature>
<feature type="region of interest" description="Disordered" evidence="4">
    <location>
        <begin position="682"/>
        <end position="825"/>
    </location>
</feature>
<evidence type="ECO:0000313" key="5">
    <source>
        <dbReference type="EMBL" id="KAI3402605.2"/>
    </source>
</evidence>
<keyword evidence="6" id="KW-1185">Reference proteome</keyword>
<dbReference type="PANTHER" id="PTHR22904:SF523">
    <property type="entry name" value="STRESS-INDUCED-PHOSPHOPROTEIN 1"/>
    <property type="match status" value="1"/>
</dbReference>
<organism evidence="5 6">
    <name type="scientific">Candida oxycetoniae</name>
    <dbReference type="NCBI Taxonomy" id="497107"/>
    <lineage>
        <taxon>Eukaryota</taxon>
        <taxon>Fungi</taxon>
        <taxon>Dikarya</taxon>
        <taxon>Ascomycota</taxon>
        <taxon>Saccharomycotina</taxon>
        <taxon>Pichiomycetes</taxon>
        <taxon>Debaryomycetaceae</taxon>
        <taxon>Candida/Lodderomyces clade</taxon>
        <taxon>Candida</taxon>
    </lineage>
</organism>
<name>A0AAI9WVU7_9ASCO</name>
<dbReference type="SUPFAM" id="SSF52047">
    <property type="entry name" value="RNI-like"/>
    <property type="match status" value="1"/>
</dbReference>
<accession>A0AAI9WVU7</accession>
<keyword evidence="3" id="KW-0175">Coiled coil</keyword>
<dbReference type="Gene3D" id="1.25.40.10">
    <property type="entry name" value="Tetratricopeptide repeat domain"/>
    <property type="match status" value="1"/>
</dbReference>
<dbReference type="RefSeq" id="XP_049178352.1">
    <property type="nucleotide sequence ID" value="XM_049326164.1"/>
</dbReference>
<feature type="compositionally biased region" description="Polar residues" evidence="4">
    <location>
        <begin position="682"/>
        <end position="694"/>
    </location>
</feature>
<dbReference type="PROSITE" id="PS51450">
    <property type="entry name" value="LRR"/>
    <property type="match status" value="1"/>
</dbReference>
<dbReference type="AlphaFoldDB" id="A0AAI9WVU7"/>
<proteinExistence type="predicted"/>
<dbReference type="InterPro" id="IPR001611">
    <property type="entry name" value="Leu-rich_rpt"/>
</dbReference>
<dbReference type="SUPFAM" id="SSF48452">
    <property type="entry name" value="TPR-like"/>
    <property type="match status" value="1"/>
</dbReference>
<dbReference type="Gene3D" id="3.80.10.10">
    <property type="entry name" value="Ribonuclease Inhibitor"/>
    <property type="match status" value="1"/>
</dbReference>
<protein>
    <submittedName>
        <fullName evidence="5">DIA2</fullName>
    </submittedName>
</protein>
<dbReference type="GO" id="GO:0006364">
    <property type="term" value="P:rRNA processing"/>
    <property type="evidence" value="ECO:0007669"/>
    <property type="project" value="InterPro"/>
</dbReference>
<dbReference type="GO" id="GO:0051879">
    <property type="term" value="F:Hsp90 protein binding"/>
    <property type="evidence" value="ECO:0007669"/>
    <property type="project" value="TreeGrafter"/>
</dbReference>
<evidence type="ECO:0000256" key="4">
    <source>
        <dbReference type="SAM" id="MobiDB-lite"/>
    </source>
</evidence>
<dbReference type="Proteomes" id="UP001202479">
    <property type="component" value="Unassembled WGS sequence"/>
</dbReference>
<gene>
    <name evidence="5" type="ORF">KGF56_004697</name>
</gene>
<comment type="caution">
    <text evidence="5">The sequence shown here is derived from an EMBL/GenBank/DDBJ whole genome shotgun (WGS) entry which is preliminary data.</text>
</comment>
<evidence type="ECO:0000256" key="1">
    <source>
        <dbReference type="ARBA" id="ARBA00022737"/>
    </source>
</evidence>
<dbReference type="PANTHER" id="PTHR22904">
    <property type="entry name" value="TPR REPEAT CONTAINING PROTEIN"/>
    <property type="match status" value="1"/>
</dbReference>
<dbReference type="GO" id="GO:0030515">
    <property type="term" value="F:snoRNA binding"/>
    <property type="evidence" value="ECO:0007669"/>
    <property type="project" value="InterPro"/>
</dbReference>
<dbReference type="InterPro" id="IPR036047">
    <property type="entry name" value="F-box-like_dom_sf"/>
</dbReference>
<keyword evidence="2" id="KW-0802">TPR repeat</keyword>
<dbReference type="Pfam" id="PF08297">
    <property type="entry name" value="U3_snoRNA_assoc"/>
    <property type="match status" value="1"/>
</dbReference>
<dbReference type="SUPFAM" id="SSF81383">
    <property type="entry name" value="F-box domain"/>
    <property type="match status" value="1"/>
</dbReference>
<feature type="coiled-coil region" evidence="3">
    <location>
        <begin position="852"/>
        <end position="879"/>
    </location>
</feature>
<evidence type="ECO:0000256" key="2">
    <source>
        <dbReference type="ARBA" id="ARBA00022803"/>
    </source>
</evidence>
<dbReference type="InterPro" id="IPR011990">
    <property type="entry name" value="TPR-like_helical_dom_sf"/>
</dbReference>
<sequence>MDNEEHRAAVVKFKGGDYVGALSLFNKLIYKVKQSSFITDLPLGTLLDQRAATYEKLGQYNLALKDGRTLIERDPGNCKGYLRVGKLLCLLERKFEAYKVYQEGIYVIGKLKMEKKQMKNFNQGLFLSLKQQYKLINTELKEQRTHGIKRTASQPMKIEPIKRTAFQSMKIQSSSQSDSSQSDSSQKVKRVKSKLLDPFLYLSPEIIASIFRLIPESQIYKCLLVSQTWYCILLSLPELYNFDCKRSITYEEYSCGLTFFKKVASYSTSKEIKRIKINNVAKQKITQVLLSLVKEPQAPILSIDVSDSFFNLQLFFAVMAKANWRLNNFQKLQSLKLGINCSIKYPHILLNLFPRLKELEISIILPENSLMSLVPIHDKKFKQLKENKGKECNLEKLKLVNHHQLLKREGVAISAQTYSPFPVLLDHRFPSLTELTLVSFNFSNHLPQFGTFLASLDKLTTLYLENNDGIDLLTILQVFLNYQPKFKLKSFTLRENCITSSIPLQQVSESYLTQFTNLNTLDLYGNCLTNSGLFKILKVCGNKLVSLNIGNSYYLTFALHSPKQLYIKDIINLCPNLSFLYLNEMNIDSAAMLQLPKNFGDNLKVPLKYLDLSFNQFEGIDLIRFLASIVEKLEGYLETLVVHGLPIKEDTLTYLKKKRWVLNCISDPQRARWRIANTTETNTLTNPDEVSSENILGYSKSRQDTSISEAKPRKKVFIDEDDKDDEVPKDTPILNVEAESGPGGNPDLNSDSDSDSDDAPEEENINAIKQKAISEQKQEQERQVALQKRFKEQRRLKDERNRLQQESKRNRQAETKESSSLPDDIESFIKEQHVAPIKQQNTHIILKDEEDRDSFVNKKSKLEQKLRQLKKSKQSSIRKGPVWVQTQNFASSKKVVPIGEAKVLKNKAKWLNRKSVNRK</sequence>